<sequence length="264" mass="27881">MLRLVKAISNKEEEMFMVKLDNKVAIVTGAASGMGREVATRLSTLGAKVAAIDMNNEKGNEVVEEIKAAGREAIFLQANVTDPQEVKNYVEETIAHFGQVDLFYNNAGIVGSSAMTAEISDSQISDTININLKGVLYGLKYVIQAMEKSGGGAIVNTASGAGLEGTPSLIAYGSSKHGVVGATKTAALEYADKNIRINAIAPGSIKTPMIENIDPKQQKEIEVSIPIKRQGTVTEIADLVVYLLGDEASYITGAVIPIDGGYTA</sequence>
<dbReference type="PRINTS" id="PR00080">
    <property type="entry name" value="SDRFAMILY"/>
</dbReference>
<keyword evidence="2" id="KW-0560">Oxidoreductase</keyword>
<dbReference type="Gene3D" id="3.40.50.720">
    <property type="entry name" value="NAD(P)-binding Rossmann-like Domain"/>
    <property type="match status" value="1"/>
</dbReference>
<keyword evidence="4" id="KW-1185">Reference proteome</keyword>
<evidence type="ECO:0000256" key="1">
    <source>
        <dbReference type="ARBA" id="ARBA00006484"/>
    </source>
</evidence>
<accession>A0ABY5JVK0</accession>
<dbReference type="PANTHER" id="PTHR24321">
    <property type="entry name" value="DEHYDROGENASES, SHORT CHAIN"/>
    <property type="match status" value="1"/>
</dbReference>
<dbReference type="SUPFAM" id="SSF51735">
    <property type="entry name" value="NAD(P)-binding Rossmann-fold domains"/>
    <property type="match status" value="1"/>
</dbReference>
<dbReference type="NCBIfam" id="NF005559">
    <property type="entry name" value="PRK07231.1"/>
    <property type="match status" value="1"/>
</dbReference>
<dbReference type="InterPro" id="IPR036291">
    <property type="entry name" value="NAD(P)-bd_dom_sf"/>
</dbReference>
<dbReference type="PANTHER" id="PTHR24321:SF8">
    <property type="entry name" value="ESTRADIOL 17-BETA-DEHYDROGENASE 8-RELATED"/>
    <property type="match status" value="1"/>
</dbReference>
<comment type="similarity">
    <text evidence="1">Belongs to the short-chain dehydrogenases/reductases (SDR) family.</text>
</comment>
<dbReference type="Pfam" id="PF13561">
    <property type="entry name" value="adh_short_C2"/>
    <property type="match status" value="1"/>
</dbReference>
<organism evidence="3 4">
    <name type="scientific">Oceanobacillus jeddahense</name>
    <dbReference type="NCBI Taxonomy" id="1462527"/>
    <lineage>
        <taxon>Bacteria</taxon>
        <taxon>Bacillati</taxon>
        <taxon>Bacillota</taxon>
        <taxon>Bacilli</taxon>
        <taxon>Bacillales</taxon>
        <taxon>Bacillaceae</taxon>
        <taxon>Oceanobacillus</taxon>
    </lineage>
</organism>
<dbReference type="PRINTS" id="PR00081">
    <property type="entry name" value="GDHRDH"/>
</dbReference>
<proteinExistence type="inferred from homology"/>
<evidence type="ECO:0000256" key="2">
    <source>
        <dbReference type="ARBA" id="ARBA00023002"/>
    </source>
</evidence>
<dbReference type="InterPro" id="IPR002347">
    <property type="entry name" value="SDR_fam"/>
</dbReference>
<reference evidence="3" key="1">
    <citation type="submission" date="2022-07" db="EMBL/GenBank/DDBJ databases">
        <title>FELIX.</title>
        <authorList>
            <person name="Wan K.H."/>
            <person name="Park S."/>
            <person name="Lawrence Q."/>
            <person name="Eichenberger J.P."/>
            <person name="Booth B.W."/>
            <person name="Piaggio A.J."/>
            <person name="Chandler J.C."/>
            <person name="Franklin A.B."/>
            <person name="Celniker S.E."/>
        </authorList>
    </citation>
    <scope>NUCLEOTIDE SEQUENCE</scope>
    <source>
        <strain evidence="3">QA-1986 374</strain>
    </source>
</reference>
<gene>
    <name evidence="3" type="ORF">NP439_05775</name>
</gene>
<evidence type="ECO:0000313" key="3">
    <source>
        <dbReference type="EMBL" id="UUI04184.1"/>
    </source>
</evidence>
<dbReference type="RefSeq" id="WP_256709150.1">
    <property type="nucleotide sequence ID" value="NZ_CP101914.1"/>
</dbReference>
<dbReference type="Proteomes" id="UP001059773">
    <property type="component" value="Chromosome"/>
</dbReference>
<name>A0ABY5JVK0_9BACI</name>
<protein>
    <submittedName>
        <fullName evidence="3">SDR family oxidoreductase</fullName>
    </submittedName>
</protein>
<evidence type="ECO:0000313" key="4">
    <source>
        <dbReference type="Proteomes" id="UP001059773"/>
    </source>
</evidence>
<dbReference type="EMBL" id="CP101914">
    <property type="protein sequence ID" value="UUI04184.1"/>
    <property type="molecule type" value="Genomic_DNA"/>
</dbReference>